<dbReference type="PANTHER" id="PTHR37984">
    <property type="entry name" value="PROTEIN CBG26694"/>
    <property type="match status" value="1"/>
</dbReference>
<dbReference type="InterPro" id="IPR021109">
    <property type="entry name" value="Peptidase_aspartic_dom_sf"/>
</dbReference>
<keyword evidence="2" id="KW-0548">Nucleotidyltransferase</keyword>
<protein>
    <recommendedName>
        <fullName evidence="5">Reverse transcriptase domain-containing protein</fullName>
    </recommendedName>
</protein>
<evidence type="ECO:0000256" key="2">
    <source>
        <dbReference type="ARBA" id="ARBA00022695"/>
    </source>
</evidence>
<keyword evidence="4" id="KW-0255">Endonuclease</keyword>
<evidence type="ECO:0000259" key="5">
    <source>
        <dbReference type="Pfam" id="PF00078"/>
    </source>
</evidence>
<dbReference type="Gene3D" id="3.30.70.270">
    <property type="match status" value="1"/>
</dbReference>
<dbReference type="GO" id="GO:0016779">
    <property type="term" value="F:nucleotidyltransferase activity"/>
    <property type="evidence" value="ECO:0007669"/>
    <property type="project" value="UniProtKB-KW"/>
</dbReference>
<gene>
    <name evidence="6" type="ORF">MCOR_13315</name>
</gene>
<dbReference type="InterPro" id="IPR050951">
    <property type="entry name" value="Retrovirus_Pol_polyprotein"/>
</dbReference>
<evidence type="ECO:0000313" key="6">
    <source>
        <dbReference type="EMBL" id="CAC5376810.1"/>
    </source>
</evidence>
<keyword evidence="4" id="KW-0378">Hydrolase</keyword>
<dbReference type="InterPro" id="IPR043502">
    <property type="entry name" value="DNA/RNA_pol_sf"/>
</dbReference>
<feature type="domain" description="Reverse transcriptase" evidence="5">
    <location>
        <begin position="162"/>
        <end position="269"/>
    </location>
</feature>
<keyword evidence="3" id="KW-0540">Nuclease</keyword>
<evidence type="ECO:0000256" key="4">
    <source>
        <dbReference type="ARBA" id="ARBA00022759"/>
    </source>
</evidence>
<dbReference type="EMBL" id="CACVKT020002231">
    <property type="protein sequence ID" value="CAC5376810.1"/>
    <property type="molecule type" value="Genomic_DNA"/>
</dbReference>
<dbReference type="GO" id="GO:0004519">
    <property type="term" value="F:endonuclease activity"/>
    <property type="evidence" value="ECO:0007669"/>
    <property type="project" value="UniProtKB-KW"/>
</dbReference>
<dbReference type="AlphaFoldDB" id="A0A6J8B051"/>
<evidence type="ECO:0000256" key="1">
    <source>
        <dbReference type="ARBA" id="ARBA00022679"/>
    </source>
</evidence>
<reference evidence="6 7" key="1">
    <citation type="submission" date="2020-06" db="EMBL/GenBank/DDBJ databases">
        <authorList>
            <person name="Li R."/>
            <person name="Bekaert M."/>
        </authorList>
    </citation>
    <scope>NUCLEOTIDE SEQUENCE [LARGE SCALE GENOMIC DNA]</scope>
    <source>
        <strain evidence="7">wild</strain>
    </source>
</reference>
<evidence type="ECO:0000256" key="3">
    <source>
        <dbReference type="ARBA" id="ARBA00022722"/>
    </source>
</evidence>
<dbReference type="SUPFAM" id="SSF56672">
    <property type="entry name" value="DNA/RNA polymerases"/>
    <property type="match status" value="1"/>
</dbReference>
<organism evidence="6 7">
    <name type="scientific">Mytilus coruscus</name>
    <name type="common">Sea mussel</name>
    <dbReference type="NCBI Taxonomy" id="42192"/>
    <lineage>
        <taxon>Eukaryota</taxon>
        <taxon>Metazoa</taxon>
        <taxon>Spiralia</taxon>
        <taxon>Lophotrochozoa</taxon>
        <taxon>Mollusca</taxon>
        <taxon>Bivalvia</taxon>
        <taxon>Autobranchia</taxon>
        <taxon>Pteriomorphia</taxon>
        <taxon>Mytilida</taxon>
        <taxon>Mytiloidea</taxon>
        <taxon>Mytilidae</taxon>
        <taxon>Mytilinae</taxon>
        <taxon>Mytilus</taxon>
    </lineage>
</organism>
<name>A0A6J8B051_MYTCO</name>
<dbReference type="PANTHER" id="PTHR37984:SF5">
    <property type="entry name" value="PROTEIN NYNRIN-LIKE"/>
    <property type="match status" value="1"/>
</dbReference>
<dbReference type="Pfam" id="PF00078">
    <property type="entry name" value="RVT_1"/>
    <property type="match status" value="1"/>
</dbReference>
<dbReference type="Gene3D" id="3.10.10.10">
    <property type="entry name" value="HIV Type 1 Reverse Transcriptase, subunit A, domain 1"/>
    <property type="match status" value="1"/>
</dbReference>
<accession>A0A6J8B051</accession>
<dbReference type="InterPro" id="IPR043128">
    <property type="entry name" value="Rev_trsase/Diguanyl_cyclase"/>
</dbReference>
<proteinExistence type="predicted"/>
<dbReference type="SUPFAM" id="SSF50630">
    <property type="entry name" value="Acid proteases"/>
    <property type="match status" value="1"/>
</dbReference>
<dbReference type="InterPro" id="IPR000477">
    <property type="entry name" value="RT_dom"/>
</dbReference>
<dbReference type="OrthoDB" id="6220613at2759"/>
<keyword evidence="7" id="KW-1185">Reference proteome</keyword>
<sequence>MPTYGRIEEFKFENNFEEYTERLEEYFLANEIDDDDKKRSIFLTVCGEKTYSLLRNLCAPAKPNTKTFDNLKEVLTDHLRPKPLIIAERYKFHQRKQESHEKLRKIRNQPEENSGWEVFTVKTCRTSDNKELKLDVKIEDVDYVMELDTGAAVSIIGEENYKKYFSNIKLQKSNVKLNTYTGDPITAYQQLLLCENSRNLVTINTHLGLYRYTRLPFGAASSPAIFQEFMDKVLEGLDGVGCILDDLIITGKSDEEHLKNLELVLKRLK</sequence>
<dbReference type="CDD" id="cd01647">
    <property type="entry name" value="RT_LTR"/>
    <property type="match status" value="1"/>
</dbReference>
<keyword evidence="1" id="KW-0808">Transferase</keyword>
<evidence type="ECO:0000313" key="7">
    <source>
        <dbReference type="Proteomes" id="UP000507470"/>
    </source>
</evidence>
<dbReference type="Proteomes" id="UP000507470">
    <property type="component" value="Unassembled WGS sequence"/>
</dbReference>